<evidence type="ECO:0000313" key="8">
    <source>
        <dbReference type="Proteomes" id="UP001203607"/>
    </source>
</evidence>
<dbReference type="Gene3D" id="2.120.10.30">
    <property type="entry name" value="TolB, C-terminal domain"/>
    <property type="match status" value="1"/>
</dbReference>
<dbReference type="InterPro" id="IPR051459">
    <property type="entry name" value="Cytochrome_c-type_DH"/>
</dbReference>
<feature type="signal peptide" evidence="5">
    <location>
        <begin position="1"/>
        <end position="28"/>
    </location>
</feature>
<dbReference type="Gene3D" id="1.10.760.10">
    <property type="entry name" value="Cytochrome c-like domain"/>
    <property type="match status" value="1"/>
</dbReference>
<keyword evidence="2 4" id="KW-0479">Metal-binding</keyword>
<protein>
    <submittedName>
        <fullName evidence="7">PQQ-dependent sugar dehydrogenase</fullName>
    </submittedName>
</protein>
<dbReference type="InterPro" id="IPR009056">
    <property type="entry name" value="Cyt_c-like_dom"/>
</dbReference>
<keyword evidence="1 4" id="KW-0349">Heme</keyword>
<dbReference type="InterPro" id="IPR011041">
    <property type="entry name" value="Quinoprot_gluc/sorb_DH_b-prop"/>
</dbReference>
<sequence length="582" mass="64745">MNNQPSTKKHTICIKLLLVLLATPILLVQCTKKENGPKNAGLFVPDGFEVVTVVDSTEGKVRHMAVTEDGFLYAKLRNSSAKGSITVFEDTDGDGEANTIESFGSYRTSQKWSYATGMHVYNGYLYFSSELVVYRYKLKPGTLVPEGDMEIVFTDDHPHGKHEHIGKPLAFDDEGHMYIPFGAPSNACQSPKRTPGAPGLDPCPQLEDHAGIWRFDANKLNQTQKDGVKYASGIRSVVAMDWNPADKNLYVVVHGRDDLLRLFPDKYDPWQSALLPSEEFIRVTEGSDFGWPYCYYDQIQEKKVLAPEYGGDGLIIGRCDQYDDPIIGFPGHWAPNDLVFYQGDTFPERYKNGAFIAFHGSTNRAPYPQSGYFVGFVPFENGKPSGGYEVFIDGFAGVDPLESVNDAVYRPMGIAFGPDGGMYVSDSVKGKIWKITFTGDRENFGSEQLAQMELRKELSHIRTPDRIADNLMRENVSGGEKTYYTYCSACHQNDGGGATGRFPPIANTDWVNGDKERLIKIMLEGMEGSIQVHGETYNGVMPQHSFLSDKDIAEVLTYIRTNFGNKASAISTDEVKSIRDNL</sequence>
<dbReference type="Pfam" id="PF00034">
    <property type="entry name" value="Cytochrom_C"/>
    <property type="match status" value="1"/>
</dbReference>
<evidence type="ECO:0000256" key="5">
    <source>
        <dbReference type="SAM" id="SignalP"/>
    </source>
</evidence>
<dbReference type="Pfam" id="PF22807">
    <property type="entry name" value="TrAA12"/>
    <property type="match status" value="1"/>
</dbReference>
<keyword evidence="8" id="KW-1185">Reference proteome</keyword>
<evidence type="ECO:0000256" key="1">
    <source>
        <dbReference type="ARBA" id="ARBA00022617"/>
    </source>
</evidence>
<feature type="domain" description="Cytochrome c" evidence="6">
    <location>
        <begin position="474"/>
        <end position="563"/>
    </location>
</feature>
<dbReference type="SUPFAM" id="SSF50952">
    <property type="entry name" value="Soluble quinoprotein glucose dehydrogenase"/>
    <property type="match status" value="1"/>
</dbReference>
<dbReference type="PROSITE" id="PS51007">
    <property type="entry name" value="CYTC"/>
    <property type="match status" value="1"/>
</dbReference>
<evidence type="ECO:0000259" key="6">
    <source>
        <dbReference type="PROSITE" id="PS51007"/>
    </source>
</evidence>
<dbReference type="InterPro" id="IPR011042">
    <property type="entry name" value="6-blade_b-propeller_TolB-like"/>
</dbReference>
<evidence type="ECO:0000313" key="7">
    <source>
        <dbReference type="EMBL" id="MCL6275098.1"/>
    </source>
</evidence>
<gene>
    <name evidence="7" type="ORF">M3P19_13850</name>
</gene>
<dbReference type="InterPro" id="IPR036909">
    <property type="entry name" value="Cyt_c-like_dom_sf"/>
</dbReference>
<proteinExistence type="predicted"/>
<comment type="caution">
    <text evidence="7">The sequence shown here is derived from an EMBL/GenBank/DDBJ whole genome shotgun (WGS) entry which is preliminary data.</text>
</comment>
<feature type="chain" id="PRO_5045523670" evidence="5">
    <location>
        <begin position="29"/>
        <end position="582"/>
    </location>
</feature>
<dbReference type="EMBL" id="JAMFMA010000003">
    <property type="protein sequence ID" value="MCL6275098.1"/>
    <property type="molecule type" value="Genomic_DNA"/>
</dbReference>
<evidence type="ECO:0000256" key="2">
    <source>
        <dbReference type="ARBA" id="ARBA00022723"/>
    </source>
</evidence>
<dbReference type="PANTHER" id="PTHR35008">
    <property type="entry name" value="BLL4482 PROTEIN-RELATED"/>
    <property type="match status" value="1"/>
</dbReference>
<organism evidence="7 8">
    <name type="scientific">Flagellimonas spongiicola</name>
    <dbReference type="NCBI Taxonomy" id="2942208"/>
    <lineage>
        <taxon>Bacteria</taxon>
        <taxon>Pseudomonadati</taxon>
        <taxon>Bacteroidota</taxon>
        <taxon>Flavobacteriia</taxon>
        <taxon>Flavobacteriales</taxon>
        <taxon>Flavobacteriaceae</taxon>
        <taxon>Flagellimonas</taxon>
    </lineage>
</organism>
<name>A0ABT0PX90_9FLAO</name>
<evidence type="ECO:0000256" key="4">
    <source>
        <dbReference type="PROSITE-ProRule" id="PRU00433"/>
    </source>
</evidence>
<dbReference type="PANTHER" id="PTHR35008:SF8">
    <property type="entry name" value="ALCOHOL DEHYDROGENASE CYTOCHROME C SUBUNIT"/>
    <property type="match status" value="1"/>
</dbReference>
<dbReference type="SUPFAM" id="SSF46626">
    <property type="entry name" value="Cytochrome c"/>
    <property type="match status" value="1"/>
</dbReference>
<keyword evidence="3 4" id="KW-0408">Iron</keyword>
<keyword evidence="5" id="KW-0732">Signal</keyword>
<dbReference type="RefSeq" id="WP_249658286.1">
    <property type="nucleotide sequence ID" value="NZ_JAMFMA010000003.1"/>
</dbReference>
<dbReference type="Proteomes" id="UP001203607">
    <property type="component" value="Unassembled WGS sequence"/>
</dbReference>
<evidence type="ECO:0000256" key="3">
    <source>
        <dbReference type="ARBA" id="ARBA00023004"/>
    </source>
</evidence>
<reference evidence="7 8" key="1">
    <citation type="submission" date="2022-05" db="EMBL/GenBank/DDBJ databases">
        <authorList>
            <person name="Park J.-S."/>
        </authorList>
    </citation>
    <scope>NUCLEOTIDE SEQUENCE [LARGE SCALE GENOMIC DNA]</scope>
    <source>
        <strain evidence="7 8">2012CJ35-5</strain>
    </source>
</reference>
<accession>A0ABT0PX90</accession>
<dbReference type="InterPro" id="IPR054539">
    <property type="entry name" value="Beta-prop_PDH"/>
</dbReference>